<keyword evidence="10" id="KW-1185">Reference proteome</keyword>
<dbReference type="PANTHER" id="PTHR46577">
    <property type="entry name" value="HTH-TYPE TRANSCRIPTIONAL REGULATORY PROTEIN GABR"/>
    <property type="match status" value="1"/>
</dbReference>
<dbReference type="Gene3D" id="3.90.1150.10">
    <property type="entry name" value="Aspartate Aminotransferase, domain 1"/>
    <property type="match status" value="1"/>
</dbReference>
<evidence type="ECO:0000256" key="5">
    <source>
        <dbReference type="ARBA" id="ARBA00023015"/>
    </source>
</evidence>
<accession>A1VP24</accession>
<reference evidence="10" key="1">
    <citation type="journal article" date="2009" name="Environ. Microbiol.">
        <title>The genome of Polaromonas naphthalenivorans strain CJ2, isolated from coal tar-contaminated sediment, reveals physiological and metabolic versatility and evolution through extensive horizontal gene transfer.</title>
        <authorList>
            <person name="Yagi J.M."/>
            <person name="Sims D."/>
            <person name="Brettin T."/>
            <person name="Bruce D."/>
            <person name="Madsen E.L."/>
        </authorList>
    </citation>
    <scope>NUCLEOTIDE SEQUENCE [LARGE SCALE GENOMIC DNA]</scope>
    <source>
        <strain evidence="10">CJ2</strain>
    </source>
</reference>
<keyword evidence="7" id="KW-0804">Transcription</keyword>
<dbReference type="EMBL" id="CP000529">
    <property type="protein sequence ID" value="ABM37402.1"/>
    <property type="molecule type" value="Genomic_DNA"/>
</dbReference>
<dbReference type="SUPFAM" id="SSF46785">
    <property type="entry name" value="Winged helix' DNA-binding domain"/>
    <property type="match status" value="1"/>
</dbReference>
<dbReference type="SMART" id="SM00345">
    <property type="entry name" value="HTH_GNTR"/>
    <property type="match status" value="1"/>
</dbReference>
<dbReference type="GO" id="GO:0008483">
    <property type="term" value="F:transaminase activity"/>
    <property type="evidence" value="ECO:0007669"/>
    <property type="project" value="UniProtKB-KW"/>
</dbReference>
<evidence type="ECO:0000313" key="10">
    <source>
        <dbReference type="Proteomes" id="UP000000644"/>
    </source>
</evidence>
<gene>
    <name evidence="9" type="ordered locus">Pnap_2093</name>
</gene>
<dbReference type="Gene3D" id="1.10.10.10">
    <property type="entry name" value="Winged helix-like DNA-binding domain superfamily/Winged helix DNA-binding domain"/>
    <property type="match status" value="1"/>
</dbReference>
<dbReference type="CDD" id="cd00609">
    <property type="entry name" value="AAT_like"/>
    <property type="match status" value="1"/>
</dbReference>
<dbReference type="eggNOG" id="COG1167">
    <property type="taxonomic scope" value="Bacteria"/>
</dbReference>
<keyword evidence="3" id="KW-0808">Transferase</keyword>
<proteinExistence type="inferred from homology"/>
<dbReference type="InterPro" id="IPR015424">
    <property type="entry name" value="PyrdxlP-dep_Trfase"/>
</dbReference>
<dbReference type="GO" id="GO:0003677">
    <property type="term" value="F:DNA binding"/>
    <property type="evidence" value="ECO:0007669"/>
    <property type="project" value="UniProtKB-KW"/>
</dbReference>
<dbReference type="InterPro" id="IPR015422">
    <property type="entry name" value="PyrdxlP-dep_Trfase_small"/>
</dbReference>
<dbReference type="RefSeq" id="WP_011801480.1">
    <property type="nucleotide sequence ID" value="NC_008781.1"/>
</dbReference>
<dbReference type="GO" id="GO:0003700">
    <property type="term" value="F:DNA-binding transcription factor activity"/>
    <property type="evidence" value="ECO:0007669"/>
    <property type="project" value="InterPro"/>
</dbReference>
<evidence type="ECO:0000313" key="9">
    <source>
        <dbReference type="EMBL" id="ABM37402.1"/>
    </source>
</evidence>
<dbReference type="AlphaFoldDB" id="A1VP24"/>
<dbReference type="Gene3D" id="3.40.640.10">
    <property type="entry name" value="Type I PLP-dependent aspartate aminotransferase-like (Major domain)"/>
    <property type="match status" value="1"/>
</dbReference>
<dbReference type="InterPro" id="IPR036388">
    <property type="entry name" value="WH-like_DNA-bd_sf"/>
</dbReference>
<keyword evidence="6" id="KW-0238">DNA-binding</keyword>
<dbReference type="GO" id="GO:0030170">
    <property type="term" value="F:pyridoxal phosphate binding"/>
    <property type="evidence" value="ECO:0007669"/>
    <property type="project" value="InterPro"/>
</dbReference>
<organism evidence="9 10">
    <name type="scientific">Polaromonas naphthalenivorans (strain CJ2)</name>
    <dbReference type="NCBI Taxonomy" id="365044"/>
    <lineage>
        <taxon>Bacteria</taxon>
        <taxon>Pseudomonadati</taxon>
        <taxon>Pseudomonadota</taxon>
        <taxon>Betaproteobacteria</taxon>
        <taxon>Burkholderiales</taxon>
        <taxon>Comamonadaceae</taxon>
        <taxon>Polaromonas</taxon>
    </lineage>
</organism>
<dbReference type="PANTHER" id="PTHR46577:SF2">
    <property type="entry name" value="TRANSCRIPTIONAL REGULATORY PROTEIN"/>
    <property type="match status" value="1"/>
</dbReference>
<dbReference type="InterPro" id="IPR015421">
    <property type="entry name" value="PyrdxlP-dep_Trfase_major"/>
</dbReference>
<evidence type="ECO:0000256" key="2">
    <source>
        <dbReference type="ARBA" id="ARBA00022576"/>
    </source>
</evidence>
<dbReference type="CDD" id="cd07377">
    <property type="entry name" value="WHTH_GntR"/>
    <property type="match status" value="1"/>
</dbReference>
<evidence type="ECO:0000256" key="7">
    <source>
        <dbReference type="ARBA" id="ARBA00023163"/>
    </source>
</evidence>
<dbReference type="Pfam" id="PF00155">
    <property type="entry name" value="Aminotran_1_2"/>
    <property type="match status" value="1"/>
</dbReference>
<dbReference type="InterPro" id="IPR004839">
    <property type="entry name" value="Aminotransferase_I/II_large"/>
</dbReference>
<dbReference type="OrthoDB" id="9804020at2"/>
<feature type="domain" description="HTH gntR-type" evidence="8">
    <location>
        <begin position="1"/>
        <end position="69"/>
    </location>
</feature>
<keyword evidence="2" id="KW-0032">Aminotransferase</keyword>
<dbReference type="PROSITE" id="PS50949">
    <property type="entry name" value="HTH_GNTR"/>
    <property type="match status" value="1"/>
</dbReference>
<name>A1VP24_POLNA</name>
<keyword evidence="4" id="KW-0663">Pyridoxal phosphate</keyword>
<evidence type="ECO:0000259" key="8">
    <source>
        <dbReference type="PROSITE" id="PS50949"/>
    </source>
</evidence>
<dbReference type="InterPro" id="IPR000524">
    <property type="entry name" value="Tscrpt_reg_HTH_GntR"/>
</dbReference>
<comment type="similarity">
    <text evidence="1">In the C-terminal section; belongs to the class-I pyridoxal-phosphate-dependent aminotransferase family.</text>
</comment>
<dbReference type="SUPFAM" id="SSF53383">
    <property type="entry name" value="PLP-dependent transferases"/>
    <property type="match status" value="1"/>
</dbReference>
<dbReference type="Pfam" id="PF00392">
    <property type="entry name" value="GntR"/>
    <property type="match status" value="1"/>
</dbReference>
<evidence type="ECO:0000256" key="3">
    <source>
        <dbReference type="ARBA" id="ARBA00022679"/>
    </source>
</evidence>
<keyword evidence="5" id="KW-0805">Transcription regulation</keyword>
<dbReference type="FunFam" id="3.40.640.10:FF:000023">
    <property type="entry name" value="Transcriptional regulator, GntR family"/>
    <property type="match status" value="1"/>
</dbReference>
<dbReference type="InterPro" id="IPR051446">
    <property type="entry name" value="HTH_trans_reg/aminotransferase"/>
</dbReference>
<protein>
    <submittedName>
        <fullName evidence="9">Transcriptional regulator, GntR family</fullName>
    </submittedName>
</protein>
<dbReference type="HOGENOM" id="CLU_017584_0_0_4"/>
<dbReference type="Proteomes" id="UP000000644">
    <property type="component" value="Chromosome"/>
</dbReference>
<dbReference type="InterPro" id="IPR036390">
    <property type="entry name" value="WH_DNA-bd_sf"/>
</dbReference>
<evidence type="ECO:0000256" key="4">
    <source>
        <dbReference type="ARBA" id="ARBA00022898"/>
    </source>
</evidence>
<sequence>MKRYEALASEIATSIQTGVLRPGDRLPSVRQASASRGVSPSTVFQAYYLLEAKGLVRARERSGYYVAPGVRQFPPEPDMASRPPDEAVALNVSELVFEVLQSTMARDVVPLGSAFPSPLLYPLARLGKVMAACVQKLDPWATVDDLTPGNAGLRRQIALRYLADGLHVHTDEIVITNGALEALNLCLETVTRPGDAVLVESPTFYAALQALERLGLDAIEVPTHPREGIELAALEHALARHQPKACWLMTNFQNPLGSLMPDSKKKALVELLTRHQVPLIEDDVYGELYFGDKRPMPAKAFDTEGLVMHCSSFSKCLAPGYRIGWAAPGRFAGRVARQKLITNLATSAPAQVTLAAYLEKGGYDKHLRKLRHTLQAQQAQFAQALGHHFPPGTRATRPAGGYFLWIELPDQVSALEIHRQALSLGISVAPGPIFSAKQGFANCLRLNYGHVWDERTERAVATLGQLVRTQSNR</sequence>
<dbReference type="KEGG" id="pna:Pnap_2093"/>
<evidence type="ECO:0000256" key="6">
    <source>
        <dbReference type="ARBA" id="ARBA00023125"/>
    </source>
</evidence>
<evidence type="ECO:0000256" key="1">
    <source>
        <dbReference type="ARBA" id="ARBA00005384"/>
    </source>
</evidence>